<dbReference type="RefSeq" id="WP_179821609.1">
    <property type="nucleotide sequence ID" value="NZ_JACCFS010000001.1"/>
</dbReference>
<keyword evidence="5" id="KW-0547">Nucleotide-binding</keyword>
<evidence type="ECO:0000256" key="7">
    <source>
        <dbReference type="ARBA" id="ARBA00022840"/>
    </source>
</evidence>
<evidence type="ECO:0000259" key="10">
    <source>
        <dbReference type="Pfam" id="PF07730"/>
    </source>
</evidence>
<dbReference type="InterPro" id="IPR011712">
    <property type="entry name" value="Sig_transdc_His_kin_sub3_dim/P"/>
</dbReference>
<keyword evidence="7" id="KW-0067">ATP-binding</keyword>
<accession>A0A7Z0EJU4</accession>
<dbReference type="Gene3D" id="3.30.565.10">
    <property type="entry name" value="Histidine kinase-like ATPase, C-terminal domain"/>
    <property type="match status" value="1"/>
</dbReference>
<dbReference type="GO" id="GO:0005524">
    <property type="term" value="F:ATP binding"/>
    <property type="evidence" value="ECO:0007669"/>
    <property type="project" value="UniProtKB-KW"/>
</dbReference>
<feature type="transmembrane region" description="Helical" evidence="9">
    <location>
        <begin position="31"/>
        <end position="52"/>
    </location>
</feature>
<dbReference type="AlphaFoldDB" id="A0A7Z0EJU4"/>
<keyword evidence="4" id="KW-0808">Transferase</keyword>
<proteinExistence type="predicted"/>
<dbReference type="CDD" id="cd16917">
    <property type="entry name" value="HATPase_UhpB-NarQ-NarX-like"/>
    <property type="match status" value="1"/>
</dbReference>
<evidence type="ECO:0000256" key="9">
    <source>
        <dbReference type="SAM" id="Phobius"/>
    </source>
</evidence>
<dbReference type="EC" id="2.7.13.3" evidence="2"/>
<dbReference type="InterPro" id="IPR036890">
    <property type="entry name" value="HATPase_C_sf"/>
</dbReference>
<dbReference type="GO" id="GO:0046983">
    <property type="term" value="F:protein dimerization activity"/>
    <property type="evidence" value="ECO:0007669"/>
    <property type="project" value="InterPro"/>
</dbReference>
<keyword evidence="9" id="KW-1133">Transmembrane helix</keyword>
<keyword evidence="9" id="KW-0472">Membrane</keyword>
<evidence type="ECO:0000256" key="4">
    <source>
        <dbReference type="ARBA" id="ARBA00022679"/>
    </source>
</evidence>
<feature type="transmembrane region" description="Helical" evidence="9">
    <location>
        <begin position="426"/>
        <end position="450"/>
    </location>
</feature>
<dbReference type="GO" id="GO:0000155">
    <property type="term" value="F:phosphorelay sensor kinase activity"/>
    <property type="evidence" value="ECO:0007669"/>
    <property type="project" value="InterPro"/>
</dbReference>
<comment type="catalytic activity">
    <reaction evidence="1">
        <text>ATP + protein L-histidine = ADP + protein N-phospho-L-histidine.</text>
        <dbReference type="EC" id="2.7.13.3"/>
    </reaction>
</comment>
<keyword evidence="6 11" id="KW-0418">Kinase</keyword>
<evidence type="ECO:0000256" key="1">
    <source>
        <dbReference type="ARBA" id="ARBA00000085"/>
    </source>
</evidence>
<sequence>MDFSEPIRAVRRALRPLGGRPTRRALVRDGLVALTAVLGVAAEAYAALAWAVPSAPDPAWATAALVALSALAAVCVRPYPLLAVVLLLPGSTESFTLSLLLVYASYQLGRRMPRVWPALAAFVLGVGVWLVIVLALWADDTFVWVATLTTLVVNLALPWLIGMYRRQHQELAESGWAHARHLQQEQRLVADQARLRERSRIAQDMHDSLGHELSLIALRAGGLEVAPDLDDRHRRAAGELRATAVSATERLREIIGVLRADAEPVPLVPADEGIPHLVERARDSGMRVMLVRDGSVRDLPPMVDRAVHRVVQESLTNAAKYAPDAEVTVWLASADDERLDVGVTNAEPRGALPTGAQGGRRGLIGLRERVRLAGGTFAAGPKDGGWEVRATLPVEGAAAPDPGGPEDEAAELDQLHRVARRRARGWTLALVALPAAATAVLFVIGLLSFVGTVADSTLEPEVYDSLTVGDARSDVEEVLPPATMAPEAAGTTGSAVPEDTTCHHYRGGAGLFDLDHVIYRLCFAEGRLSSKGEAPVR</sequence>
<evidence type="ECO:0000256" key="8">
    <source>
        <dbReference type="ARBA" id="ARBA00023012"/>
    </source>
</evidence>
<dbReference type="SUPFAM" id="SSF55874">
    <property type="entry name" value="ATPase domain of HSP90 chaperone/DNA topoisomerase II/histidine kinase"/>
    <property type="match status" value="1"/>
</dbReference>
<dbReference type="InterPro" id="IPR050482">
    <property type="entry name" value="Sensor_HK_TwoCompSys"/>
</dbReference>
<protein>
    <recommendedName>
        <fullName evidence="2">histidine kinase</fullName>
        <ecNumber evidence="2">2.7.13.3</ecNumber>
    </recommendedName>
</protein>
<dbReference type="PANTHER" id="PTHR24421">
    <property type="entry name" value="NITRATE/NITRITE SENSOR PROTEIN NARX-RELATED"/>
    <property type="match status" value="1"/>
</dbReference>
<dbReference type="Proteomes" id="UP000572051">
    <property type="component" value="Unassembled WGS sequence"/>
</dbReference>
<evidence type="ECO:0000313" key="12">
    <source>
        <dbReference type="Proteomes" id="UP000572051"/>
    </source>
</evidence>
<dbReference type="Gene3D" id="1.20.5.1930">
    <property type="match status" value="1"/>
</dbReference>
<name>A0A7Z0EJU4_9ACTN</name>
<feature type="transmembrane region" description="Helical" evidence="9">
    <location>
        <begin position="85"/>
        <end position="103"/>
    </location>
</feature>
<evidence type="ECO:0000256" key="2">
    <source>
        <dbReference type="ARBA" id="ARBA00012438"/>
    </source>
</evidence>
<dbReference type="PANTHER" id="PTHR24421:SF10">
    <property type="entry name" value="NITRATE_NITRITE SENSOR PROTEIN NARQ"/>
    <property type="match status" value="1"/>
</dbReference>
<evidence type="ECO:0000256" key="5">
    <source>
        <dbReference type="ARBA" id="ARBA00022741"/>
    </source>
</evidence>
<evidence type="ECO:0000256" key="6">
    <source>
        <dbReference type="ARBA" id="ARBA00022777"/>
    </source>
</evidence>
<dbReference type="Pfam" id="PF07730">
    <property type="entry name" value="HisKA_3"/>
    <property type="match status" value="1"/>
</dbReference>
<keyword evidence="12" id="KW-1185">Reference proteome</keyword>
<evidence type="ECO:0000313" key="11">
    <source>
        <dbReference type="EMBL" id="NYJ33428.1"/>
    </source>
</evidence>
<feature type="domain" description="Signal transduction histidine kinase subgroup 3 dimerisation and phosphoacceptor" evidence="10">
    <location>
        <begin position="197"/>
        <end position="261"/>
    </location>
</feature>
<keyword evidence="3" id="KW-0597">Phosphoprotein</keyword>
<reference evidence="11 12" key="1">
    <citation type="submission" date="2020-07" db="EMBL/GenBank/DDBJ databases">
        <title>Sequencing the genomes of 1000 actinobacteria strains.</title>
        <authorList>
            <person name="Klenk H.-P."/>
        </authorList>
    </citation>
    <scope>NUCLEOTIDE SEQUENCE [LARGE SCALE GENOMIC DNA]</scope>
    <source>
        <strain evidence="11 12">DSM 44442</strain>
    </source>
</reference>
<feature type="transmembrane region" description="Helical" evidence="9">
    <location>
        <begin position="115"/>
        <end position="136"/>
    </location>
</feature>
<comment type="caution">
    <text evidence="11">The sequence shown here is derived from an EMBL/GenBank/DDBJ whole genome shotgun (WGS) entry which is preliminary data.</text>
</comment>
<gene>
    <name evidence="11" type="ORF">HNR10_001309</name>
</gene>
<evidence type="ECO:0000256" key="3">
    <source>
        <dbReference type="ARBA" id="ARBA00022553"/>
    </source>
</evidence>
<organism evidence="11 12">
    <name type="scientific">Nocardiopsis aegyptia</name>
    <dbReference type="NCBI Taxonomy" id="220378"/>
    <lineage>
        <taxon>Bacteria</taxon>
        <taxon>Bacillati</taxon>
        <taxon>Actinomycetota</taxon>
        <taxon>Actinomycetes</taxon>
        <taxon>Streptosporangiales</taxon>
        <taxon>Nocardiopsidaceae</taxon>
        <taxon>Nocardiopsis</taxon>
    </lineage>
</organism>
<dbReference type="GO" id="GO:0016020">
    <property type="term" value="C:membrane"/>
    <property type="evidence" value="ECO:0007669"/>
    <property type="project" value="InterPro"/>
</dbReference>
<dbReference type="EMBL" id="JACCFS010000001">
    <property type="protein sequence ID" value="NYJ33428.1"/>
    <property type="molecule type" value="Genomic_DNA"/>
</dbReference>
<feature type="transmembrane region" description="Helical" evidence="9">
    <location>
        <begin position="142"/>
        <end position="161"/>
    </location>
</feature>
<keyword evidence="9" id="KW-0812">Transmembrane</keyword>
<keyword evidence="8" id="KW-0902">Two-component regulatory system</keyword>